<dbReference type="PANTHER" id="PTHR30469">
    <property type="entry name" value="MULTIDRUG RESISTANCE PROTEIN MDTA"/>
    <property type="match status" value="1"/>
</dbReference>
<dbReference type="GO" id="GO:1990281">
    <property type="term" value="C:efflux pump complex"/>
    <property type="evidence" value="ECO:0007669"/>
    <property type="project" value="TreeGrafter"/>
</dbReference>
<keyword evidence="3" id="KW-1185">Reference proteome</keyword>
<dbReference type="PROSITE" id="PS00430">
    <property type="entry name" value="TONB_DEPENDENT_REC_1"/>
    <property type="match status" value="1"/>
</dbReference>
<gene>
    <name evidence="2" type="ORF">FJ693_10905</name>
</gene>
<comment type="caution">
    <text evidence="2">The sequence shown here is derived from an EMBL/GenBank/DDBJ whole genome shotgun (WGS) entry which is preliminary data.</text>
</comment>
<protein>
    <submittedName>
        <fullName evidence="2">Secretion protein HlyD</fullName>
    </submittedName>
</protein>
<proteinExistence type="predicted"/>
<dbReference type="RefSeq" id="WP_143418567.1">
    <property type="nucleotide sequence ID" value="NZ_VJXR01000029.1"/>
</dbReference>
<dbReference type="AlphaFoldDB" id="A0A552WQR1"/>
<dbReference type="Proteomes" id="UP000318693">
    <property type="component" value="Unassembled WGS sequence"/>
</dbReference>
<dbReference type="Gene3D" id="2.40.50.100">
    <property type="match status" value="1"/>
</dbReference>
<dbReference type="InterPro" id="IPR058627">
    <property type="entry name" value="MdtA-like_C"/>
</dbReference>
<name>A0A552WQR1_9MICO</name>
<accession>A0A552WQR1</accession>
<evidence type="ECO:0000313" key="2">
    <source>
        <dbReference type="EMBL" id="TRW45102.1"/>
    </source>
</evidence>
<evidence type="ECO:0000313" key="3">
    <source>
        <dbReference type="Proteomes" id="UP000318693"/>
    </source>
</evidence>
<dbReference type="GO" id="GO:0015562">
    <property type="term" value="F:efflux transmembrane transporter activity"/>
    <property type="evidence" value="ECO:0007669"/>
    <property type="project" value="TreeGrafter"/>
</dbReference>
<sequence>MSFARTIVFPALRLLVWAVIAAALVKLAFFNGAGGLTADPGAPAQPGGVFTDPVVAVGTGTVTNTVTVDATVTADPAVEARATMEGTVGYLAVAAGDRVDAGAPLLEIRQEVPRDPLEITDAEGNVTVVEQAPRVRRSTVAAPVAGTVALKVMLDQQVSIGDAVAAVTPGTFSVAGPLSAEQQYRLLDAPSEATIEVRGGPAPFTCTGLSTGTDVSPAAPSPADPFADPFAEQALGSGTVQVSCAVPVDVTVFAGLAGTMTITAGQAADVLLVPVTAVQGLFATGNVWTVGADGEPVKKPVGLGMTDGQMVQVTEGLDEGEEILEFIPVGDPPTGIGPDGLTAEGTV</sequence>
<dbReference type="Gene3D" id="2.40.420.20">
    <property type="match status" value="1"/>
</dbReference>
<dbReference type="InterPro" id="IPR010916">
    <property type="entry name" value="TonB_box_CS"/>
</dbReference>
<reference evidence="2 3" key="1">
    <citation type="submission" date="2019-07" db="EMBL/GenBank/DDBJ databases">
        <title>Georgenia wutianyii sp. nov. and Georgenia *** sp. nov. isolated from plateau pika (Ochotona curzoniae) in the Qinghai-Tibet plateau of China.</title>
        <authorList>
            <person name="Tian Z."/>
        </authorList>
    </citation>
    <scope>NUCLEOTIDE SEQUENCE [LARGE SCALE GENOMIC DNA]</scope>
    <source>
        <strain evidence="2 3">Z446</strain>
    </source>
</reference>
<organism evidence="2 3">
    <name type="scientific">Georgenia yuyongxinii</name>
    <dbReference type="NCBI Taxonomy" id="2589797"/>
    <lineage>
        <taxon>Bacteria</taxon>
        <taxon>Bacillati</taxon>
        <taxon>Actinomycetota</taxon>
        <taxon>Actinomycetes</taxon>
        <taxon>Micrococcales</taxon>
        <taxon>Bogoriellaceae</taxon>
        <taxon>Georgenia</taxon>
    </lineage>
</organism>
<dbReference type="EMBL" id="VJXR01000029">
    <property type="protein sequence ID" value="TRW45102.1"/>
    <property type="molecule type" value="Genomic_DNA"/>
</dbReference>
<dbReference type="Pfam" id="PF25967">
    <property type="entry name" value="RND-MFP_C"/>
    <property type="match status" value="1"/>
</dbReference>
<feature type="domain" description="Multidrug resistance protein MdtA-like C-terminal permuted SH3" evidence="1">
    <location>
        <begin position="269"/>
        <end position="323"/>
    </location>
</feature>
<evidence type="ECO:0000259" key="1">
    <source>
        <dbReference type="Pfam" id="PF25967"/>
    </source>
</evidence>